<keyword evidence="2" id="KW-1185">Reference proteome</keyword>
<dbReference type="Proteomes" id="UP000701853">
    <property type="component" value="Chromosome 11"/>
</dbReference>
<reference evidence="1 2" key="1">
    <citation type="journal article" date="2021" name="bioRxiv">
        <title>The Gossypium anomalum genome as a resource for cotton improvement and evolutionary analysis of hybrid incompatibility.</title>
        <authorList>
            <person name="Grover C.E."/>
            <person name="Yuan D."/>
            <person name="Arick M.A."/>
            <person name="Miller E.R."/>
            <person name="Hu G."/>
            <person name="Peterson D.G."/>
            <person name="Wendel J.F."/>
            <person name="Udall J.A."/>
        </authorList>
    </citation>
    <scope>NUCLEOTIDE SEQUENCE [LARGE SCALE GENOMIC DNA]</scope>
    <source>
        <strain evidence="1">JFW-Udall</strain>
        <tissue evidence="1">Leaf</tissue>
    </source>
</reference>
<gene>
    <name evidence="1" type="ORF">CXB51_028360</name>
</gene>
<dbReference type="EMBL" id="JAHUZN010000011">
    <property type="protein sequence ID" value="KAG8478458.1"/>
    <property type="molecule type" value="Genomic_DNA"/>
</dbReference>
<comment type="caution">
    <text evidence="1">The sequence shown here is derived from an EMBL/GenBank/DDBJ whole genome shotgun (WGS) entry which is preliminary data.</text>
</comment>
<protein>
    <submittedName>
        <fullName evidence="1">Uncharacterized protein</fullName>
    </submittedName>
</protein>
<organism evidence="1 2">
    <name type="scientific">Gossypium anomalum</name>
    <dbReference type="NCBI Taxonomy" id="47600"/>
    <lineage>
        <taxon>Eukaryota</taxon>
        <taxon>Viridiplantae</taxon>
        <taxon>Streptophyta</taxon>
        <taxon>Embryophyta</taxon>
        <taxon>Tracheophyta</taxon>
        <taxon>Spermatophyta</taxon>
        <taxon>Magnoliopsida</taxon>
        <taxon>eudicotyledons</taxon>
        <taxon>Gunneridae</taxon>
        <taxon>Pentapetalae</taxon>
        <taxon>rosids</taxon>
        <taxon>malvids</taxon>
        <taxon>Malvales</taxon>
        <taxon>Malvaceae</taxon>
        <taxon>Malvoideae</taxon>
        <taxon>Gossypium</taxon>
    </lineage>
</organism>
<evidence type="ECO:0000313" key="2">
    <source>
        <dbReference type="Proteomes" id="UP000701853"/>
    </source>
</evidence>
<evidence type="ECO:0000313" key="1">
    <source>
        <dbReference type="EMBL" id="KAG8478458.1"/>
    </source>
</evidence>
<sequence length="117" mass="13137">MASYNGQSMASFNHKSASLNHKPQDRHLVLIVTKQARIRRHKKLRCWYEGRGATDMAMLFVRCTKEQGCTCDVARPLVKAAAQGNSMVPEAKDAKIKFHERSDSRFGHCFSSGDPQA</sequence>
<dbReference type="AlphaFoldDB" id="A0A8J5Y019"/>
<accession>A0A8J5Y019</accession>
<name>A0A8J5Y019_9ROSI</name>
<proteinExistence type="predicted"/>